<organism evidence="1 2">
    <name type="scientific">Ficus carica</name>
    <name type="common">Common fig</name>
    <dbReference type="NCBI Taxonomy" id="3494"/>
    <lineage>
        <taxon>Eukaryota</taxon>
        <taxon>Viridiplantae</taxon>
        <taxon>Streptophyta</taxon>
        <taxon>Embryophyta</taxon>
        <taxon>Tracheophyta</taxon>
        <taxon>Spermatophyta</taxon>
        <taxon>Magnoliopsida</taxon>
        <taxon>eudicotyledons</taxon>
        <taxon>Gunneridae</taxon>
        <taxon>Pentapetalae</taxon>
        <taxon>rosids</taxon>
        <taxon>fabids</taxon>
        <taxon>Rosales</taxon>
        <taxon>Moraceae</taxon>
        <taxon>Ficeae</taxon>
        <taxon>Ficus</taxon>
    </lineage>
</organism>
<gene>
    <name evidence="1" type="ORF">TIFTF001_051293</name>
</gene>
<sequence>MPRKASGETYVWDPAKKKKFLEKLGEYLATTGGKQPTLAVLDIWAAQFNAEFGGVYKKCKHLKHEGLRNKELYYNVFKKNHAAGALGYGSVTMSDESQSYFDFDASMDNSAYRPILEEDVTPTTGARHLNNSRSGMQVRRGLGEVSVRGNKETKRMR</sequence>
<dbReference type="EMBL" id="BTGU01009363">
    <property type="protein sequence ID" value="GMN23213.1"/>
    <property type="molecule type" value="Genomic_DNA"/>
</dbReference>
<evidence type="ECO:0000313" key="2">
    <source>
        <dbReference type="Proteomes" id="UP001187192"/>
    </source>
</evidence>
<dbReference type="Proteomes" id="UP001187192">
    <property type="component" value="Unassembled WGS sequence"/>
</dbReference>
<protein>
    <recommendedName>
        <fullName evidence="3">Myb/SANT-like domain-containing protein</fullName>
    </recommendedName>
</protein>
<keyword evidence="2" id="KW-1185">Reference proteome</keyword>
<evidence type="ECO:0008006" key="3">
    <source>
        <dbReference type="Google" id="ProtNLM"/>
    </source>
</evidence>
<dbReference type="AlphaFoldDB" id="A0AA88CJ95"/>
<evidence type="ECO:0000313" key="1">
    <source>
        <dbReference type="EMBL" id="GMN23213.1"/>
    </source>
</evidence>
<comment type="caution">
    <text evidence="1">The sequence shown here is derived from an EMBL/GenBank/DDBJ whole genome shotgun (WGS) entry which is preliminary data.</text>
</comment>
<accession>A0AA88CJ95</accession>
<proteinExistence type="predicted"/>
<name>A0AA88CJ95_FICCA</name>
<reference evidence="1" key="1">
    <citation type="submission" date="2023-07" db="EMBL/GenBank/DDBJ databases">
        <title>draft genome sequence of fig (Ficus carica).</title>
        <authorList>
            <person name="Takahashi T."/>
            <person name="Nishimura K."/>
        </authorList>
    </citation>
    <scope>NUCLEOTIDE SEQUENCE</scope>
</reference>